<dbReference type="PANTHER" id="PTHR47690:SF1">
    <property type="entry name" value="GLUCOKINASE"/>
    <property type="match status" value="1"/>
</dbReference>
<dbReference type="InterPro" id="IPR003836">
    <property type="entry name" value="Glucokinase"/>
</dbReference>
<dbReference type="GO" id="GO:0006096">
    <property type="term" value="P:glycolytic process"/>
    <property type="evidence" value="ECO:0007669"/>
    <property type="project" value="InterPro"/>
</dbReference>
<dbReference type="Pfam" id="PF02685">
    <property type="entry name" value="Glucokinase"/>
    <property type="match status" value="1"/>
</dbReference>
<dbReference type="AlphaFoldDB" id="A0A940WYX2"/>
<comment type="caution">
    <text evidence="6">The sequence shown here is derived from an EMBL/GenBank/DDBJ whole genome shotgun (WGS) entry which is preliminary data.</text>
</comment>
<dbReference type="InterPro" id="IPR050201">
    <property type="entry name" value="Bacterial_glucokinase"/>
</dbReference>
<dbReference type="NCBIfam" id="NF009073">
    <property type="entry name" value="PRK12408.1"/>
    <property type="match status" value="1"/>
</dbReference>
<evidence type="ECO:0000313" key="6">
    <source>
        <dbReference type="EMBL" id="MBP3983513.1"/>
    </source>
</evidence>
<dbReference type="PANTHER" id="PTHR47690">
    <property type="entry name" value="GLUCOKINASE"/>
    <property type="match status" value="1"/>
</dbReference>
<keyword evidence="3" id="KW-0418">Kinase</keyword>
<keyword evidence="2" id="KW-0547">Nucleotide-binding</keyword>
<dbReference type="Proteomes" id="UP000673447">
    <property type="component" value="Unassembled WGS sequence"/>
</dbReference>
<protein>
    <submittedName>
        <fullName evidence="6">Glucokinase</fullName>
        <ecNumber evidence="6">2.7.1.2</ecNumber>
    </submittedName>
</protein>
<dbReference type="GO" id="GO:0004340">
    <property type="term" value="F:glucokinase activity"/>
    <property type="evidence" value="ECO:0007669"/>
    <property type="project" value="UniProtKB-EC"/>
</dbReference>
<dbReference type="EMBL" id="JAGKTC010000001">
    <property type="protein sequence ID" value="MBP3983513.1"/>
    <property type="molecule type" value="Genomic_DNA"/>
</dbReference>
<dbReference type="CDD" id="cd24008">
    <property type="entry name" value="ASKHA_NBD_GLK"/>
    <property type="match status" value="1"/>
</dbReference>
<reference evidence="6" key="2">
    <citation type="submission" date="2021-03" db="EMBL/GenBank/DDBJ databases">
        <authorList>
            <person name="Cao W."/>
        </authorList>
    </citation>
    <scope>NUCLEOTIDE SEQUENCE</scope>
    <source>
        <strain evidence="6">110414</strain>
    </source>
</reference>
<keyword evidence="7" id="KW-1185">Reference proteome</keyword>
<organism evidence="6 7">
    <name type="scientific">Pseudoxanthomonas helianthi</name>
    <dbReference type="NCBI Taxonomy" id="1453541"/>
    <lineage>
        <taxon>Bacteria</taxon>
        <taxon>Pseudomonadati</taxon>
        <taxon>Pseudomonadota</taxon>
        <taxon>Gammaproteobacteria</taxon>
        <taxon>Lysobacterales</taxon>
        <taxon>Lysobacteraceae</taxon>
        <taxon>Pseudoxanthomonas</taxon>
    </lineage>
</organism>
<evidence type="ECO:0000313" key="7">
    <source>
        <dbReference type="Proteomes" id="UP000673447"/>
    </source>
</evidence>
<evidence type="ECO:0000256" key="1">
    <source>
        <dbReference type="ARBA" id="ARBA00022679"/>
    </source>
</evidence>
<reference evidence="6" key="1">
    <citation type="journal article" date="2016" name="Int. J. Syst. Evol. Microbiol.">
        <title>Pseudoxanthomonas helianthi sp. nov., isolated from roots of Jerusalem artichoke (Helianthus tuberosus).</title>
        <authorList>
            <person name="Kittiwongwattana C."/>
            <person name="Thawai C."/>
        </authorList>
    </citation>
    <scope>NUCLEOTIDE SEQUENCE</scope>
    <source>
        <strain evidence="6">110414</strain>
    </source>
</reference>
<dbReference type="Gene3D" id="3.40.367.20">
    <property type="match status" value="1"/>
</dbReference>
<evidence type="ECO:0000256" key="5">
    <source>
        <dbReference type="RuleBase" id="RU004046"/>
    </source>
</evidence>
<dbReference type="Gene3D" id="3.30.420.40">
    <property type="match status" value="1"/>
</dbReference>
<name>A0A940WYX2_9GAMM</name>
<proteinExistence type="inferred from homology"/>
<keyword evidence="1 6" id="KW-0808">Transferase</keyword>
<gene>
    <name evidence="6" type="ORF">J5837_03665</name>
</gene>
<dbReference type="GO" id="GO:0005524">
    <property type="term" value="F:ATP binding"/>
    <property type="evidence" value="ECO:0007669"/>
    <property type="project" value="UniProtKB-KW"/>
</dbReference>
<keyword evidence="4" id="KW-0067">ATP-binding</keyword>
<sequence length="338" mass="35405">MSNPTQTHAEADSPLNGAPFLAADVGGTHARLAQVRRLPDGDIEVLAHQVYQGGAFASFEAIVADFVAKHAQPAPRDIVIATTGVVRGDTVINNNLPWTLSAAALRAQGFAEVALVNDFAAAANAGQCLRKERCRPLSSFDGDAEPGPSLVVGPGTGLGSALRVPCRDGVLVLPGEAGQMSFAPGTPREIALLQAWMAETSYVSCEQVVAGPGLLKTYATLCRMDDADARQTTSAGVIEAARRGDDAHALEAVRIFCAALGSVLADLAMAHGATSVFVAGGMVPRLLEFFPGSDFQARFLDKGVMRAVLEHVPVRLVEDPHQGVIGAASWHLQRLATR</sequence>
<evidence type="ECO:0000256" key="2">
    <source>
        <dbReference type="ARBA" id="ARBA00022741"/>
    </source>
</evidence>
<dbReference type="InterPro" id="IPR043129">
    <property type="entry name" value="ATPase_NBD"/>
</dbReference>
<dbReference type="GO" id="GO:0005536">
    <property type="term" value="F:D-glucose binding"/>
    <property type="evidence" value="ECO:0007669"/>
    <property type="project" value="InterPro"/>
</dbReference>
<dbReference type="SUPFAM" id="SSF53067">
    <property type="entry name" value="Actin-like ATPase domain"/>
    <property type="match status" value="1"/>
</dbReference>
<evidence type="ECO:0000256" key="4">
    <source>
        <dbReference type="ARBA" id="ARBA00022840"/>
    </source>
</evidence>
<dbReference type="RefSeq" id="WP_210535354.1">
    <property type="nucleotide sequence ID" value="NZ_JAGKTC010000001.1"/>
</dbReference>
<dbReference type="EC" id="2.7.1.2" evidence="6"/>
<accession>A0A940WYX2</accession>
<evidence type="ECO:0000256" key="3">
    <source>
        <dbReference type="ARBA" id="ARBA00022777"/>
    </source>
</evidence>
<comment type="similarity">
    <text evidence="5">Belongs to the bacterial glucokinase family.</text>
</comment>
<dbReference type="GO" id="GO:0005829">
    <property type="term" value="C:cytosol"/>
    <property type="evidence" value="ECO:0007669"/>
    <property type="project" value="TreeGrafter"/>
</dbReference>